<dbReference type="SUPFAM" id="SSF57667">
    <property type="entry name" value="beta-beta-alpha zinc fingers"/>
    <property type="match status" value="3"/>
</dbReference>
<keyword evidence="8" id="KW-1185">Reference proteome</keyword>
<evidence type="ECO:0000256" key="4">
    <source>
        <dbReference type="ARBA" id="ARBA00022833"/>
    </source>
</evidence>
<dbReference type="GO" id="GO:0000977">
    <property type="term" value="F:RNA polymerase II transcription regulatory region sequence-specific DNA binding"/>
    <property type="evidence" value="ECO:0007669"/>
    <property type="project" value="TreeGrafter"/>
</dbReference>
<proteinExistence type="predicted"/>
<dbReference type="EMBL" id="QNGE01000642">
    <property type="protein sequence ID" value="KAA3679751.1"/>
    <property type="molecule type" value="Genomic_DNA"/>
</dbReference>
<reference evidence="7 8" key="1">
    <citation type="journal article" date="2019" name="Gigascience">
        <title>Whole-genome sequence of the oriental lung fluke Paragonimus westermani.</title>
        <authorList>
            <person name="Oey H."/>
            <person name="Zakrzewski M."/>
            <person name="Narain K."/>
            <person name="Devi K.R."/>
            <person name="Agatsuma T."/>
            <person name="Nawaratna S."/>
            <person name="Gobert G.N."/>
            <person name="Jones M.K."/>
            <person name="Ragan M.A."/>
            <person name="McManus D.P."/>
            <person name="Krause L."/>
        </authorList>
    </citation>
    <scope>NUCLEOTIDE SEQUENCE [LARGE SCALE GENOMIC DNA]</scope>
    <source>
        <strain evidence="7 8">IND2009</strain>
    </source>
</reference>
<dbReference type="PROSITE" id="PS00028">
    <property type="entry name" value="ZINC_FINGER_C2H2_1"/>
    <property type="match status" value="7"/>
</dbReference>
<feature type="domain" description="C2H2-type" evidence="6">
    <location>
        <begin position="89"/>
        <end position="117"/>
    </location>
</feature>
<accession>A0A5J4NW51</accession>
<dbReference type="GO" id="GO:0000981">
    <property type="term" value="F:DNA-binding transcription factor activity, RNA polymerase II-specific"/>
    <property type="evidence" value="ECO:0007669"/>
    <property type="project" value="TreeGrafter"/>
</dbReference>
<evidence type="ECO:0000313" key="7">
    <source>
        <dbReference type="EMBL" id="KAA3679751.1"/>
    </source>
</evidence>
<evidence type="ECO:0000256" key="1">
    <source>
        <dbReference type="ARBA" id="ARBA00022723"/>
    </source>
</evidence>
<dbReference type="PROSITE" id="PS50157">
    <property type="entry name" value="ZINC_FINGER_C2H2_2"/>
    <property type="match status" value="7"/>
</dbReference>
<keyword evidence="3 5" id="KW-0863">Zinc-finger</keyword>
<dbReference type="InterPro" id="IPR013087">
    <property type="entry name" value="Znf_C2H2_type"/>
</dbReference>
<feature type="domain" description="C2H2-type" evidence="6">
    <location>
        <begin position="299"/>
        <end position="327"/>
    </location>
</feature>
<dbReference type="InterPro" id="IPR057831">
    <property type="entry name" value="Znf_C2H2_ZNF462_1st"/>
</dbReference>
<dbReference type="PANTHER" id="PTHR24379">
    <property type="entry name" value="KRAB AND ZINC FINGER DOMAIN-CONTAINING"/>
    <property type="match status" value="1"/>
</dbReference>
<protein>
    <recommendedName>
        <fullName evidence="6">C2H2-type domain-containing protein</fullName>
    </recommendedName>
</protein>
<dbReference type="Gene3D" id="3.30.160.60">
    <property type="entry name" value="Classic Zinc Finger"/>
    <property type="match status" value="4"/>
</dbReference>
<dbReference type="Pfam" id="PF00096">
    <property type="entry name" value="zf-C2H2"/>
    <property type="match status" value="1"/>
</dbReference>
<keyword evidence="2" id="KW-0677">Repeat</keyword>
<feature type="domain" description="C2H2-type" evidence="6">
    <location>
        <begin position="118"/>
        <end position="145"/>
    </location>
</feature>
<comment type="caution">
    <text evidence="7">The sequence shown here is derived from an EMBL/GenBank/DDBJ whole genome shotgun (WGS) entry which is preliminary data.</text>
</comment>
<feature type="domain" description="C2H2-type" evidence="6">
    <location>
        <begin position="243"/>
        <end position="270"/>
    </location>
</feature>
<feature type="domain" description="C2H2-type" evidence="6">
    <location>
        <begin position="271"/>
        <end position="298"/>
    </location>
</feature>
<dbReference type="FunFam" id="3.30.160.60:FF:000446">
    <property type="entry name" value="Zinc finger protein"/>
    <property type="match status" value="1"/>
</dbReference>
<keyword evidence="4" id="KW-0862">Zinc</keyword>
<dbReference type="GO" id="GO:0005634">
    <property type="term" value="C:nucleus"/>
    <property type="evidence" value="ECO:0007669"/>
    <property type="project" value="TreeGrafter"/>
</dbReference>
<organism evidence="7 8">
    <name type="scientific">Paragonimus westermani</name>
    <dbReference type="NCBI Taxonomy" id="34504"/>
    <lineage>
        <taxon>Eukaryota</taxon>
        <taxon>Metazoa</taxon>
        <taxon>Spiralia</taxon>
        <taxon>Lophotrochozoa</taxon>
        <taxon>Platyhelminthes</taxon>
        <taxon>Trematoda</taxon>
        <taxon>Digenea</taxon>
        <taxon>Plagiorchiida</taxon>
        <taxon>Troglotremata</taxon>
        <taxon>Troglotrematidae</taxon>
        <taxon>Paragonimus</taxon>
    </lineage>
</organism>
<dbReference type="SMART" id="SM00355">
    <property type="entry name" value="ZnF_C2H2"/>
    <property type="match status" value="8"/>
</dbReference>
<evidence type="ECO:0000256" key="5">
    <source>
        <dbReference type="PROSITE-ProRule" id="PRU00042"/>
    </source>
</evidence>
<name>A0A5J4NW51_9TREM</name>
<evidence type="ECO:0000259" key="6">
    <source>
        <dbReference type="PROSITE" id="PS50157"/>
    </source>
</evidence>
<feature type="domain" description="C2H2-type" evidence="6">
    <location>
        <begin position="197"/>
        <end position="220"/>
    </location>
</feature>
<dbReference type="Proteomes" id="UP000324629">
    <property type="component" value="Unassembled WGS sequence"/>
</dbReference>
<gene>
    <name evidence="7" type="ORF">DEA37_0000500</name>
</gene>
<dbReference type="AlphaFoldDB" id="A0A5J4NW51"/>
<dbReference type="GO" id="GO:0008270">
    <property type="term" value="F:zinc ion binding"/>
    <property type="evidence" value="ECO:0007669"/>
    <property type="project" value="UniProtKB-KW"/>
</dbReference>
<feature type="domain" description="C2H2-type" evidence="6">
    <location>
        <begin position="162"/>
        <end position="196"/>
    </location>
</feature>
<dbReference type="Pfam" id="PF23077">
    <property type="entry name" value="zf-C2H2_ZNF462_1st"/>
    <property type="match status" value="1"/>
</dbReference>
<evidence type="ECO:0000256" key="2">
    <source>
        <dbReference type="ARBA" id="ARBA00022737"/>
    </source>
</evidence>
<dbReference type="PANTHER" id="PTHR24379:SF127">
    <property type="entry name" value="BLOODY FINGERS-RELATED"/>
    <property type="match status" value="1"/>
</dbReference>
<dbReference type="InterPro" id="IPR036236">
    <property type="entry name" value="Znf_C2H2_sf"/>
</dbReference>
<keyword evidence="1" id="KW-0479">Metal-binding</keyword>
<evidence type="ECO:0000313" key="8">
    <source>
        <dbReference type="Proteomes" id="UP000324629"/>
    </source>
</evidence>
<evidence type="ECO:0000256" key="3">
    <source>
        <dbReference type="ARBA" id="ARBA00022771"/>
    </source>
</evidence>
<sequence length="401" mass="44759">MAGPNQSMCSRVSGVSTGRLHVVPTESSNDLNDVLRCPMCEHAPFSRSALVGHLTNEHSECLIAACKMCHQLFPSDAIQVHVLRCKGAHICPYCRSTFAHASYLQRHVHRKHSSFKRSICHVCGKSFSSTGALLTHKRVHDGKFVTDHFRVFLLCKLGDLPHACNLCGVLFSQKLHVKLHLDSHHAYLELHNTPKPFSCNTCGRGFLFACSLQHHRKQHSKILTKSNFSLLFMQCSLNPTLELHCSDCGQGFMFRSEFERHRVTHLKKPVYSCSFCPQAFTRRTRLVAHEVLHTNPGLLTCRYCVRTFASRYYLLKHLEKVHNESTQAPSISSLSSGSVPDIDFSSGFSDDCGITAMSDPLLNETILEGCEDSLAPQGASLDVNFLHAFLYGGRECNGDSV</sequence>